<feature type="domain" description="PRD" evidence="2">
    <location>
        <begin position="65"/>
        <end position="170"/>
    </location>
</feature>
<dbReference type="Gene3D" id="2.30.24.10">
    <property type="entry name" value="CAT RNA-binding domain"/>
    <property type="match status" value="1"/>
</dbReference>
<dbReference type="InterPro" id="IPR036634">
    <property type="entry name" value="PRD_sf"/>
</dbReference>
<evidence type="ECO:0000259" key="2">
    <source>
        <dbReference type="PROSITE" id="PS51372"/>
    </source>
</evidence>
<dbReference type="Gene3D" id="1.10.1790.10">
    <property type="entry name" value="PRD domain"/>
    <property type="match status" value="2"/>
</dbReference>
<protein>
    <submittedName>
        <fullName evidence="3">PRD domain-containing protein</fullName>
    </submittedName>
</protein>
<dbReference type="InterPro" id="IPR004341">
    <property type="entry name" value="CAT_RNA-bd_dom"/>
</dbReference>
<dbReference type="SUPFAM" id="SSF63520">
    <property type="entry name" value="PTS-regulatory domain, PRD"/>
    <property type="match status" value="2"/>
</dbReference>
<dbReference type="PANTHER" id="PTHR30185:SF15">
    <property type="entry name" value="CRYPTIC BETA-GLUCOSIDE BGL OPERON ANTITERMINATOR"/>
    <property type="match status" value="1"/>
</dbReference>
<feature type="domain" description="PRD" evidence="2">
    <location>
        <begin position="171"/>
        <end position="282"/>
    </location>
</feature>
<dbReference type="Pfam" id="PF03123">
    <property type="entry name" value="CAT_RBD"/>
    <property type="match status" value="1"/>
</dbReference>
<keyword evidence="4" id="KW-1185">Reference proteome</keyword>
<proteinExistence type="predicted"/>
<reference evidence="3 4" key="1">
    <citation type="submission" date="2020-01" db="EMBL/GenBank/DDBJ databases">
        <title>Vast differences in strain-level diversity in the gut microbiota of two closely related honey bee species.</title>
        <authorList>
            <person name="Ellegaard K.M."/>
            <person name="Suenami S."/>
            <person name="Miyazaki R."/>
            <person name="Engel P."/>
        </authorList>
    </citation>
    <scope>NUCLEOTIDE SEQUENCE [LARGE SCALE GENOMIC DNA]</scope>
    <source>
        <strain evidence="3 4">ESL0416</strain>
    </source>
</reference>
<dbReference type="PROSITE" id="PS51372">
    <property type="entry name" value="PRD_2"/>
    <property type="match status" value="2"/>
</dbReference>
<dbReference type="InterPro" id="IPR050661">
    <property type="entry name" value="BglG_antiterminators"/>
</dbReference>
<dbReference type="EMBL" id="CP048268">
    <property type="protein sequence ID" value="QYN52663.1"/>
    <property type="molecule type" value="Genomic_DNA"/>
</dbReference>
<sequence length="283" mass="32645">MQVLKVLNNSLILALDRSGNECILMGKGIGYHKAIGCPIQKKEIQKVFVLTDNKKLKEFVQLANNIPDQYLTLVKEIIDFAASQYQIKVRDYLYLSLADHLSFVVKRVKAGKSGPNFDYPDVMVHHPEEYEIGKFALSLIKKRLKIELPKSEATVIGLHFIDAEITISKSNKNNNVAQLVSNLEKIVKRSIGRPIDTDTITYTRFLTHLNYFAERVYDHKLFPDEDRENLYQDLANKMPLEVEIINHIASFIAQNYHLQITKQEKIYLLIHLHKIVAEEINEQ</sequence>
<keyword evidence="1" id="KW-0677">Repeat</keyword>
<dbReference type="SUPFAM" id="SSF50151">
    <property type="entry name" value="SacY-like RNA-binding domain"/>
    <property type="match status" value="1"/>
</dbReference>
<dbReference type="Proteomes" id="UP000826550">
    <property type="component" value="Chromosome"/>
</dbReference>
<dbReference type="RefSeq" id="WP_220221042.1">
    <property type="nucleotide sequence ID" value="NZ_CP048268.1"/>
</dbReference>
<evidence type="ECO:0000256" key="1">
    <source>
        <dbReference type="ARBA" id="ARBA00022737"/>
    </source>
</evidence>
<dbReference type="InterPro" id="IPR036650">
    <property type="entry name" value="CAT_RNA-bd_dom_sf"/>
</dbReference>
<dbReference type="PANTHER" id="PTHR30185">
    <property type="entry name" value="CRYPTIC BETA-GLUCOSIDE BGL OPERON ANTITERMINATOR"/>
    <property type="match status" value="1"/>
</dbReference>
<dbReference type="SMART" id="SM01061">
    <property type="entry name" value="CAT_RBD"/>
    <property type="match status" value="1"/>
</dbReference>
<dbReference type="InterPro" id="IPR011608">
    <property type="entry name" value="PRD"/>
</dbReference>
<evidence type="ECO:0000313" key="4">
    <source>
        <dbReference type="Proteomes" id="UP000826550"/>
    </source>
</evidence>
<dbReference type="Pfam" id="PF00874">
    <property type="entry name" value="PRD"/>
    <property type="match status" value="2"/>
</dbReference>
<evidence type="ECO:0000313" key="3">
    <source>
        <dbReference type="EMBL" id="QYN52663.1"/>
    </source>
</evidence>
<name>A0ABX8W915_9LACO</name>
<gene>
    <name evidence="3" type="ORF">GYM71_04255</name>
</gene>
<organism evidence="3 4">
    <name type="scientific">Lactobacillus panisapium</name>
    <dbReference type="NCBI Taxonomy" id="2012495"/>
    <lineage>
        <taxon>Bacteria</taxon>
        <taxon>Bacillati</taxon>
        <taxon>Bacillota</taxon>
        <taxon>Bacilli</taxon>
        <taxon>Lactobacillales</taxon>
        <taxon>Lactobacillaceae</taxon>
        <taxon>Lactobacillus</taxon>
    </lineage>
</organism>
<accession>A0ABX8W915</accession>